<evidence type="ECO:0000256" key="5">
    <source>
        <dbReference type="PIRNR" id="PIRNR038994"/>
    </source>
</evidence>
<feature type="binding site" evidence="7">
    <location>
        <begin position="223"/>
        <end position="224"/>
    </location>
    <ligand>
        <name>substrate</name>
    </ligand>
</feature>
<feature type="active site" description="Proton donor/acceptor" evidence="6">
    <location>
        <position position="281"/>
    </location>
</feature>
<feature type="binding site" evidence="8">
    <location>
        <position position="188"/>
    </location>
    <ligand>
        <name>Zn(2+)</name>
        <dbReference type="ChEBI" id="CHEBI:29105"/>
    </ligand>
</feature>
<dbReference type="RefSeq" id="WP_074660559.1">
    <property type="nucleotide sequence ID" value="NZ_FNAU01000001.1"/>
</dbReference>
<dbReference type="PANTHER" id="PTHR11113:SF14">
    <property type="entry name" value="N-ACETYLGLUCOSAMINE-6-PHOSPHATE DEACETYLASE"/>
    <property type="match status" value="1"/>
</dbReference>
<dbReference type="SUPFAM" id="SSF51338">
    <property type="entry name" value="Composite domain of metallo-dependent hydrolases"/>
    <property type="match status" value="1"/>
</dbReference>
<evidence type="ECO:0000256" key="7">
    <source>
        <dbReference type="PIRSR" id="PIRSR038994-2"/>
    </source>
</evidence>
<keyword evidence="2 8" id="KW-0479">Metal-binding</keyword>
<dbReference type="Proteomes" id="UP000182744">
    <property type="component" value="Unassembled WGS sequence"/>
</dbReference>
<reference evidence="12" key="2">
    <citation type="submission" date="2016-10" db="EMBL/GenBank/DDBJ databases">
        <authorList>
            <person name="Varghese N."/>
        </authorList>
    </citation>
    <scope>NUCLEOTIDE SEQUENCE [LARGE SCALE GENOMIC DNA]</scope>
    <source>
        <strain evidence="12">DSM 20639</strain>
    </source>
</reference>
<evidence type="ECO:0000256" key="2">
    <source>
        <dbReference type="ARBA" id="ARBA00022723"/>
    </source>
</evidence>
<feature type="binding site" evidence="7">
    <location>
        <begin position="314"/>
        <end position="316"/>
    </location>
    <ligand>
        <name>substrate</name>
    </ligand>
</feature>
<evidence type="ECO:0000256" key="8">
    <source>
        <dbReference type="PIRSR" id="PIRSR038994-3"/>
    </source>
</evidence>
<evidence type="ECO:0000313" key="11">
    <source>
        <dbReference type="EMBL" id="SDD98971.1"/>
    </source>
</evidence>
<dbReference type="SUPFAM" id="SSF51556">
    <property type="entry name" value="Metallo-dependent hydrolases"/>
    <property type="match status" value="1"/>
</dbReference>
<comment type="similarity">
    <text evidence="1 5">Belongs to the metallo-dependent hydrolases superfamily. NagA family.</text>
</comment>
<reference evidence="11" key="1">
    <citation type="submission" date="2016-10" db="EMBL/GenBank/DDBJ databases">
        <authorList>
            <person name="de Groot N.N."/>
        </authorList>
    </citation>
    <scope>NUCLEOTIDE SEQUENCE [LARGE SCALE GENOMIC DNA]</scope>
    <source>
        <strain evidence="11">DSM 20639</strain>
    </source>
</reference>
<dbReference type="PIRSF" id="PIRSF038994">
    <property type="entry name" value="NagA"/>
    <property type="match status" value="1"/>
</dbReference>
<dbReference type="InterPro" id="IPR011059">
    <property type="entry name" value="Metal-dep_hydrolase_composite"/>
</dbReference>
<evidence type="ECO:0000256" key="6">
    <source>
        <dbReference type="PIRSR" id="PIRSR038994-1"/>
    </source>
</evidence>
<evidence type="ECO:0000313" key="12">
    <source>
        <dbReference type="Proteomes" id="UP000182744"/>
    </source>
</evidence>
<evidence type="ECO:0000259" key="9">
    <source>
        <dbReference type="Pfam" id="PF01979"/>
    </source>
</evidence>
<dbReference type="InterPro" id="IPR006680">
    <property type="entry name" value="Amidohydro-rel"/>
</dbReference>
<evidence type="ECO:0000256" key="3">
    <source>
        <dbReference type="ARBA" id="ARBA00022801"/>
    </source>
</evidence>
<comment type="cofactor">
    <cofactor evidence="8">
        <name>a divalent metal cation</name>
        <dbReference type="ChEBI" id="CHEBI:60240"/>
    </cofactor>
    <text evidence="8">Binds 1 divalent metal cation per subunit.</text>
</comment>
<sequence length="390" mass="40829">MPAVRGRIVCKHEIVEDGVVAWEADTISYVGPARPTDADLAPSDNFILPGLVDEHVHGGGGESFPDAVNKEEVARAAHEHIRHGTTRLAATLSTMELDRMEFSAGLLADACDTGLISAINIEGPFLSTERAGAQNGSFITGPDISAAASLLEAARGYAWSMTVAPEREGAAELVRYLVEQGVTPGFGHTNADAAQARHMLEIAVEAFKATGSDRRPVAVHLFNAMREVMHRAPGPVPEYIAAAACGNATIELIGDGVHIAPSLVKNLVDALGPNRISLITDAMAATGMEDGTYELGGILVHVAEGVARLRGGNLAGGTSHLLDVVRTTWQAGVALPDAVTMASATPARVIGLEKHGELRPGNIADMVITNGQLEPLAVYRDGEKFSGLHG</sequence>
<dbReference type="Proteomes" id="UP001273799">
    <property type="component" value="Unassembled WGS sequence"/>
</dbReference>
<evidence type="ECO:0000313" key="10">
    <source>
        <dbReference type="EMBL" id="MDY5153849.1"/>
    </source>
</evidence>
<accession>A0A1G6Z8X4</accession>
<reference evidence="10" key="3">
    <citation type="submission" date="2023-10" db="EMBL/GenBank/DDBJ databases">
        <title>Whole Genome based description of the genera Actinobaculum and Actinotignum reveals a complex phylogenetic relationship within the species included in the genus Actinotignum.</title>
        <authorList>
            <person name="Jensen C.S."/>
            <person name="Dargis R."/>
            <person name="Kemp M."/>
            <person name="Christensen J.J."/>
        </authorList>
    </citation>
    <scope>NUCLEOTIDE SEQUENCE</scope>
    <source>
        <strain evidence="10">Actinobaculum_suis_CCUG19206T</strain>
    </source>
</reference>
<protein>
    <submittedName>
        <fullName evidence="10">Amidohydrolase family protein</fullName>
    </submittedName>
    <submittedName>
        <fullName evidence="11">N-acetylglucosamine-6-phosphate deacetylase</fullName>
    </submittedName>
</protein>
<dbReference type="InterPro" id="IPR032466">
    <property type="entry name" value="Metal_Hydrolase"/>
</dbReference>
<dbReference type="AlphaFoldDB" id="A0A1G6Z8X4"/>
<feature type="domain" description="Amidohydrolase-related" evidence="9">
    <location>
        <begin position="46"/>
        <end position="375"/>
    </location>
</feature>
<dbReference type="EMBL" id="FNAU01000001">
    <property type="protein sequence ID" value="SDD98971.1"/>
    <property type="molecule type" value="Genomic_DNA"/>
</dbReference>
<dbReference type="Gene3D" id="3.20.20.140">
    <property type="entry name" value="Metal-dependent hydrolases"/>
    <property type="match status" value="1"/>
</dbReference>
<keyword evidence="4 5" id="KW-0119">Carbohydrate metabolism</keyword>
<name>A0A1G6Z8X4_9ACTO</name>
<dbReference type="InterPro" id="IPR003764">
    <property type="entry name" value="GlcNAc_6-P_deAcase"/>
</dbReference>
<feature type="binding site" evidence="7">
    <location>
        <position position="258"/>
    </location>
    <ligand>
        <name>substrate</name>
    </ligand>
</feature>
<dbReference type="GO" id="GO:0046872">
    <property type="term" value="F:metal ion binding"/>
    <property type="evidence" value="ECO:0007669"/>
    <property type="project" value="UniProtKB-KW"/>
</dbReference>
<feature type="binding site" evidence="8">
    <location>
        <position position="122"/>
    </location>
    <ligand>
        <name>Zn(2+)</name>
        <dbReference type="ChEBI" id="CHEBI:29105"/>
    </ligand>
</feature>
<evidence type="ECO:0000256" key="4">
    <source>
        <dbReference type="ARBA" id="ARBA00023277"/>
    </source>
</evidence>
<keyword evidence="12" id="KW-1185">Reference proteome</keyword>
<feature type="binding site" evidence="8">
    <location>
        <position position="220"/>
    </location>
    <ligand>
        <name>Zn(2+)</name>
        <dbReference type="ChEBI" id="CHEBI:29105"/>
    </ligand>
</feature>
<dbReference type="GO" id="GO:0008448">
    <property type="term" value="F:N-acetylglucosamine-6-phosphate deacetylase activity"/>
    <property type="evidence" value="ECO:0007669"/>
    <property type="project" value="InterPro"/>
</dbReference>
<dbReference type="GO" id="GO:0006046">
    <property type="term" value="P:N-acetylglucosamine catabolic process"/>
    <property type="evidence" value="ECO:0007669"/>
    <property type="project" value="TreeGrafter"/>
</dbReference>
<feature type="binding site" evidence="7">
    <location>
        <position position="133"/>
    </location>
    <ligand>
        <name>substrate</name>
    </ligand>
</feature>
<dbReference type="Pfam" id="PF01979">
    <property type="entry name" value="Amidohydro_1"/>
    <property type="match status" value="1"/>
</dbReference>
<keyword evidence="3 5" id="KW-0378">Hydrolase</keyword>
<gene>
    <name evidence="10" type="ORF">R6G71_07330</name>
    <name evidence="11" type="ORF">SAMN05421878_10122</name>
</gene>
<dbReference type="EMBL" id="JAWNFU010000004">
    <property type="protein sequence ID" value="MDY5153849.1"/>
    <property type="molecule type" value="Genomic_DNA"/>
</dbReference>
<dbReference type="Gene3D" id="2.30.40.10">
    <property type="entry name" value="Urease, subunit C, domain 1"/>
    <property type="match status" value="1"/>
</dbReference>
<feature type="binding site" evidence="7">
    <location>
        <position position="231"/>
    </location>
    <ligand>
        <name>substrate</name>
    </ligand>
</feature>
<dbReference type="PANTHER" id="PTHR11113">
    <property type="entry name" value="N-ACETYLGLUCOSAMINE-6-PHOSPHATE DEACETYLASE"/>
    <property type="match status" value="1"/>
</dbReference>
<proteinExistence type="inferred from homology"/>
<evidence type="ECO:0000256" key="1">
    <source>
        <dbReference type="ARBA" id="ARBA00010716"/>
    </source>
</evidence>
<organism evidence="11 12">
    <name type="scientific">Actinobaculum suis</name>
    <dbReference type="NCBI Taxonomy" id="1657"/>
    <lineage>
        <taxon>Bacteria</taxon>
        <taxon>Bacillati</taxon>
        <taxon>Actinomycetota</taxon>
        <taxon>Actinomycetes</taxon>
        <taxon>Actinomycetales</taxon>
        <taxon>Actinomycetaceae</taxon>
        <taxon>Actinobaculum</taxon>
    </lineage>
</organism>